<dbReference type="Proteomes" id="UP000000532">
    <property type="component" value="Plasmid pTT8"/>
</dbReference>
<keyword evidence="2" id="KW-1185">Reference proteome</keyword>
<dbReference type="Pfam" id="PF10049">
    <property type="entry name" value="DUF2283"/>
    <property type="match status" value="1"/>
</dbReference>
<dbReference type="InterPro" id="IPR019270">
    <property type="entry name" value="DUF2283"/>
</dbReference>
<dbReference type="HOGENOM" id="CLU_166740_1_0_0"/>
<proteinExistence type="predicted"/>
<keyword evidence="1" id="KW-0614">Plasmid</keyword>
<evidence type="ECO:0008006" key="3">
    <source>
        <dbReference type="Google" id="ProtNLM"/>
    </source>
</evidence>
<evidence type="ECO:0000313" key="1">
    <source>
        <dbReference type="EMBL" id="BAD72058.1"/>
    </source>
</evidence>
<dbReference type="EnsemblBacteria" id="BAD72058">
    <property type="protein sequence ID" value="BAD72058"/>
    <property type="gene ID" value="BAD72058"/>
</dbReference>
<organism evidence="1 2">
    <name type="scientific">Thermus thermophilus (strain ATCC 27634 / DSM 579 / HB8)</name>
    <dbReference type="NCBI Taxonomy" id="300852"/>
    <lineage>
        <taxon>Bacteria</taxon>
        <taxon>Thermotogati</taxon>
        <taxon>Deinococcota</taxon>
        <taxon>Deinococci</taxon>
        <taxon>Thermales</taxon>
        <taxon>Thermaceae</taxon>
        <taxon>Thermus</taxon>
    </lineage>
</organism>
<evidence type="ECO:0000313" key="2">
    <source>
        <dbReference type="Proteomes" id="UP000000532"/>
    </source>
</evidence>
<sequence length="70" mass="7905">MEPEADALYIAFGEAPPPWRRWPRGVALNWDREGRLLGIEILDASHRLSDPKSLSRLLLEALPVWEKAGA</sequence>
<gene>
    <name evidence="1" type="ordered locus">TTHC011</name>
</gene>
<geneLocation type="plasmid" evidence="1 2">
    <name>pTT8</name>
</geneLocation>
<dbReference type="GeneID" id="3167911"/>
<accession>Q5SGM3</accession>
<protein>
    <recommendedName>
        <fullName evidence="3">DUF2283 domain-containing protein</fullName>
    </recommendedName>
</protein>
<reference evidence="1 2" key="1">
    <citation type="submission" date="2004-11" db="EMBL/GenBank/DDBJ databases">
        <title>Complete genome sequence of Thermus thermophilus HB8.</title>
        <authorList>
            <person name="Masui R."/>
            <person name="Kurokawa K."/>
            <person name="Nakagawa N."/>
            <person name="Tokunaga F."/>
            <person name="Koyama Y."/>
            <person name="Shibata T."/>
            <person name="Oshima T."/>
            <person name="Yokoyama S."/>
            <person name="Yasunaga T."/>
            <person name="Kuramitsu S."/>
        </authorList>
    </citation>
    <scope>NUCLEOTIDE SEQUENCE [LARGE SCALE GENOMIC DNA]</scope>
    <source>
        <strain evidence="2">ATCC 27634 / DSM 579 / HB8</strain>
        <plasmid evidence="1 2">pTT8</plasmid>
    </source>
</reference>
<dbReference type="KEGG" id="ttj:TTHC011"/>
<name>Q5SGM3_THET8</name>
<dbReference type="AlphaFoldDB" id="Q5SGM3"/>
<dbReference type="PATRIC" id="fig|300852.9.peg.2217"/>
<dbReference type="RefSeq" id="WP_011229283.1">
    <property type="nucleotide sequence ID" value="NC_005792.1"/>
</dbReference>
<dbReference type="EMBL" id="AP008228">
    <property type="protein sequence ID" value="BAD72058.1"/>
    <property type="molecule type" value="Genomic_DNA"/>
</dbReference>
<dbReference type="eggNOG" id="COG5428">
    <property type="taxonomic scope" value="Bacteria"/>
</dbReference>